<dbReference type="InterPro" id="IPR036748">
    <property type="entry name" value="MTH938-like_sf"/>
</dbReference>
<dbReference type="Pfam" id="PF04430">
    <property type="entry name" value="DUF498"/>
    <property type="match status" value="1"/>
</dbReference>
<dbReference type="OrthoDB" id="7351393at2"/>
<dbReference type="Proteomes" id="UP000231070">
    <property type="component" value="Unassembled WGS sequence"/>
</dbReference>
<dbReference type="EMBL" id="NQVN01000024">
    <property type="protein sequence ID" value="PIO96881.1"/>
    <property type="molecule type" value="Genomic_DNA"/>
</dbReference>
<dbReference type="Gene3D" id="3.40.1230.10">
    <property type="entry name" value="MTH938-like"/>
    <property type="match status" value="1"/>
</dbReference>
<keyword evidence="3" id="KW-1185">Reference proteome</keyword>
<dbReference type="RefSeq" id="WP_100082876.1">
    <property type="nucleotide sequence ID" value="NZ_NQVN01000024.1"/>
</dbReference>
<dbReference type="PANTHER" id="PTHR21192">
    <property type="entry name" value="NUCLEAR PROTEIN E3-3"/>
    <property type="match status" value="1"/>
</dbReference>
<gene>
    <name evidence="2" type="ORF">CJ014_23105</name>
</gene>
<name>A0A2G9WQ90_9HYPH</name>
<dbReference type="AlphaFoldDB" id="A0A2G9WQ90"/>
<proteinExistence type="predicted"/>
<organism evidence="2 3">
    <name type="scientific">Pleomorphomonas carboxyditropha</name>
    <dbReference type="NCBI Taxonomy" id="2023338"/>
    <lineage>
        <taxon>Bacteria</taxon>
        <taxon>Pseudomonadati</taxon>
        <taxon>Pseudomonadota</taxon>
        <taxon>Alphaproteobacteria</taxon>
        <taxon>Hyphomicrobiales</taxon>
        <taxon>Pleomorphomonadaceae</taxon>
        <taxon>Pleomorphomonas</taxon>
    </lineage>
</organism>
<dbReference type="CDD" id="cd00248">
    <property type="entry name" value="Mth938-like"/>
    <property type="match status" value="1"/>
</dbReference>
<evidence type="ECO:0000313" key="3">
    <source>
        <dbReference type="Proteomes" id="UP000231070"/>
    </source>
</evidence>
<accession>A0A2G9WQ90</accession>
<feature type="compositionally biased region" description="Basic and acidic residues" evidence="1">
    <location>
        <begin position="9"/>
        <end position="18"/>
    </location>
</feature>
<protein>
    <recommendedName>
        <fullName evidence="4">NADH dehydrogenase [ubiquinone] 1 alpha subcomplex assembly factor 3</fullName>
    </recommendedName>
</protein>
<evidence type="ECO:0000256" key="1">
    <source>
        <dbReference type="SAM" id="MobiDB-lite"/>
    </source>
</evidence>
<dbReference type="SUPFAM" id="SSF64076">
    <property type="entry name" value="MTH938-like"/>
    <property type="match status" value="1"/>
</dbReference>
<reference evidence="2 3" key="1">
    <citation type="submission" date="2017-08" db="EMBL/GenBank/DDBJ databases">
        <title>Pleomorphomonas carboxidotrophicus sp. nov., a new mesophilic hydrogenogenic carboxidotroph.</title>
        <authorList>
            <person name="Esquivel-Elizondo S."/>
            <person name="Krajmalnik-Brown R."/>
            <person name="Maldonado J."/>
        </authorList>
    </citation>
    <scope>NUCLEOTIDE SEQUENCE [LARGE SCALE GENOMIC DNA]</scope>
    <source>
        <strain evidence="2 3">SVCO-16</strain>
    </source>
</reference>
<evidence type="ECO:0000313" key="2">
    <source>
        <dbReference type="EMBL" id="PIO96881.1"/>
    </source>
</evidence>
<dbReference type="InterPro" id="IPR007523">
    <property type="entry name" value="NDUFAF3/AAMDC"/>
</dbReference>
<sequence>MKLFGPRSRPLERREQHLPEQLPVDAYGNGGFRFGGMSHRGSILILPSGVHGWSAVAPADITADSLAQVLEEAADVDMLLVGTGRDLVPVKREVAEALRERGIKHEAMSTGAAVRLFNVMLDERRKFAAAILAVD</sequence>
<evidence type="ECO:0008006" key="4">
    <source>
        <dbReference type="Google" id="ProtNLM"/>
    </source>
</evidence>
<feature type="region of interest" description="Disordered" evidence="1">
    <location>
        <begin position="1"/>
        <end position="22"/>
    </location>
</feature>
<comment type="caution">
    <text evidence="2">The sequence shown here is derived from an EMBL/GenBank/DDBJ whole genome shotgun (WGS) entry which is preliminary data.</text>
</comment>
<dbReference type="PANTHER" id="PTHR21192:SF2">
    <property type="entry name" value="NADH DEHYDROGENASE [UBIQUINONE] 1 ALPHA SUBCOMPLEX ASSEMBLY FACTOR 3"/>
    <property type="match status" value="1"/>
</dbReference>